<dbReference type="InterPro" id="IPR013883">
    <property type="entry name" value="TF_Iwr1_dom"/>
</dbReference>
<comment type="subcellular location">
    <subcellularLocation>
        <location evidence="3">Cytoplasm</location>
    </subcellularLocation>
    <subcellularLocation>
        <location evidence="2">Nucleus</location>
    </subcellularLocation>
</comment>
<keyword evidence="7" id="KW-0963">Cytoplasm</keyword>
<dbReference type="GO" id="GO:0015031">
    <property type="term" value="P:protein transport"/>
    <property type="evidence" value="ECO:0007669"/>
    <property type="project" value="UniProtKB-KW"/>
</dbReference>
<feature type="compositionally biased region" description="Polar residues" evidence="10">
    <location>
        <begin position="380"/>
        <end position="395"/>
    </location>
</feature>
<proteinExistence type="inferred from homology"/>
<feature type="compositionally biased region" description="Acidic residues" evidence="10">
    <location>
        <begin position="475"/>
        <end position="490"/>
    </location>
</feature>
<dbReference type="PANTHER" id="PTHR31196:SF2">
    <property type="entry name" value="RNA POLYMERASE II NUCLEAR LOCALIZATION PROTEIN SLC7A6OS-RELATED"/>
    <property type="match status" value="1"/>
</dbReference>
<comment type="caution">
    <text evidence="12">The sequence shown here is derived from an EMBL/GenBank/DDBJ whole genome shotgun (WGS) entry which is preliminary data.</text>
</comment>
<reference evidence="12 13" key="1">
    <citation type="journal article" date="2018" name="Front. Microbiol.">
        <title>Prospects for Fungal Bioremediation of Acidic Radioactive Waste Sites: Characterization and Genome Sequence of Rhodotorula taiwanensis MD1149.</title>
        <authorList>
            <person name="Tkavc R."/>
            <person name="Matrosova V.Y."/>
            <person name="Grichenko O.E."/>
            <person name="Gostincar C."/>
            <person name="Volpe R.P."/>
            <person name="Klimenkova P."/>
            <person name="Gaidamakova E.K."/>
            <person name="Zhou C.E."/>
            <person name="Stewart B.J."/>
            <person name="Lyman M.G."/>
            <person name="Malfatti S.A."/>
            <person name="Rubinfeld B."/>
            <person name="Courtot M."/>
            <person name="Singh J."/>
            <person name="Dalgard C.L."/>
            <person name="Hamilton T."/>
            <person name="Frey K.G."/>
            <person name="Gunde-Cimerman N."/>
            <person name="Dugan L."/>
            <person name="Daly M.J."/>
        </authorList>
    </citation>
    <scope>NUCLEOTIDE SEQUENCE [LARGE SCALE GENOMIC DNA]</scope>
    <source>
        <strain evidence="12 13">MD1149</strain>
    </source>
</reference>
<feature type="domain" description="Transcription factor Iwr1" evidence="11">
    <location>
        <begin position="401"/>
        <end position="501"/>
    </location>
</feature>
<dbReference type="Pfam" id="PF08574">
    <property type="entry name" value="Iwr1"/>
    <property type="match status" value="1"/>
</dbReference>
<evidence type="ECO:0000313" key="13">
    <source>
        <dbReference type="Proteomes" id="UP000237144"/>
    </source>
</evidence>
<dbReference type="PANTHER" id="PTHR31196">
    <property type="entry name" value="RNA POLYMERASE II NUCLEAR LOCALIZATION PROTEIN SLC7A6OS-RELATED"/>
    <property type="match status" value="1"/>
</dbReference>
<evidence type="ECO:0000256" key="7">
    <source>
        <dbReference type="ARBA" id="ARBA00022490"/>
    </source>
</evidence>
<protein>
    <recommendedName>
        <fullName evidence="5">Probable RNA polymerase II nuclear localization protein SLC7A6OS</fullName>
    </recommendedName>
</protein>
<feature type="region of interest" description="Disordered" evidence="10">
    <location>
        <begin position="456"/>
        <end position="546"/>
    </location>
</feature>
<keyword evidence="9" id="KW-0539">Nucleus</keyword>
<evidence type="ECO:0000256" key="10">
    <source>
        <dbReference type="SAM" id="MobiDB-lite"/>
    </source>
</evidence>
<sequence length="546" mass="58291">MSATTAARRSGSSVATVSAAGEHAPVPQATPQLSILRIKRKRTQQPTPLDALVIEQLEPSTKRRRGEPTSSTSRNVEPDAPARGIFRFAETVPLDSFSTPVKTRSLRDRIQSFLAHPPPGLARSSSSASLRNAFAAAGATADASGRTDSPGRRAQDHDAPASPASTSSRRKLPSALRAARAAAISTSSSSSSLHDSLAAPSSPRSAAASVAAGRTGRGHESSGTAASPRLAALHAEKSRLRYRVIEQRRAFFSAQAEAEEAARVERAKEDEEIRRGLRPPRVEDSRSRTKPVKEENATDEPNGIKIYEAVAELEDDSANPGRARSRDTQSRRNAPAPDPMQAAAMDQFGSMLNEYLSIQETITPTSPTVPHPSTFSFPTASDSPSVASDATTPAQLTDDEGDYVYDVYYRATEKPAARTAAADSTSEAMTSGTTAAAGFDVSSLAGLSRIGQLAGLAEDSDDEAQLLLHEKDADPSSEEEDNADQDSNEENDYRNDYPDEDEPDSDNNKVEFRDPQRAAWSSDESDGMEGDSDGSDGMYADSDDDY</sequence>
<dbReference type="GO" id="GO:0032502">
    <property type="term" value="P:developmental process"/>
    <property type="evidence" value="ECO:0007669"/>
    <property type="project" value="TreeGrafter"/>
</dbReference>
<dbReference type="AlphaFoldDB" id="A0A2S5BF88"/>
<feature type="region of interest" description="Disordered" evidence="10">
    <location>
        <begin position="260"/>
        <end position="339"/>
    </location>
</feature>
<evidence type="ECO:0000259" key="11">
    <source>
        <dbReference type="Pfam" id="PF08574"/>
    </source>
</evidence>
<dbReference type="InterPro" id="IPR040218">
    <property type="entry name" value="SLC7A6OS"/>
</dbReference>
<evidence type="ECO:0000256" key="9">
    <source>
        <dbReference type="ARBA" id="ARBA00023242"/>
    </source>
</evidence>
<dbReference type="OrthoDB" id="6255506at2759"/>
<feature type="compositionally biased region" description="Basic and acidic residues" evidence="10">
    <location>
        <begin position="149"/>
        <end position="159"/>
    </location>
</feature>
<evidence type="ECO:0000256" key="1">
    <source>
        <dbReference type="ARBA" id="ARBA00003202"/>
    </source>
</evidence>
<feature type="compositionally biased region" description="Low complexity" evidence="10">
    <location>
        <begin position="363"/>
        <end position="379"/>
    </location>
</feature>
<dbReference type="GO" id="GO:0005737">
    <property type="term" value="C:cytoplasm"/>
    <property type="evidence" value="ECO:0007669"/>
    <property type="project" value="UniProtKB-SubCell"/>
</dbReference>
<evidence type="ECO:0000256" key="2">
    <source>
        <dbReference type="ARBA" id="ARBA00004123"/>
    </source>
</evidence>
<evidence type="ECO:0000256" key="3">
    <source>
        <dbReference type="ARBA" id="ARBA00004496"/>
    </source>
</evidence>
<evidence type="ECO:0000256" key="5">
    <source>
        <dbReference type="ARBA" id="ARBA00017036"/>
    </source>
</evidence>
<feature type="compositionally biased region" description="Basic and acidic residues" evidence="10">
    <location>
        <begin position="506"/>
        <end position="516"/>
    </location>
</feature>
<evidence type="ECO:0000256" key="6">
    <source>
        <dbReference type="ARBA" id="ARBA00022448"/>
    </source>
</evidence>
<name>A0A2S5BF88_9BASI</name>
<feature type="compositionally biased region" description="Basic and acidic residues" evidence="10">
    <location>
        <begin position="260"/>
        <end position="296"/>
    </location>
</feature>
<feature type="region of interest" description="Disordered" evidence="10">
    <location>
        <begin position="139"/>
        <end position="230"/>
    </location>
</feature>
<keyword evidence="8" id="KW-0653">Protein transport</keyword>
<keyword evidence="6" id="KW-0813">Transport</keyword>
<dbReference type="STRING" id="741276.A0A2S5BF88"/>
<evidence type="ECO:0000256" key="8">
    <source>
        <dbReference type="ARBA" id="ARBA00022927"/>
    </source>
</evidence>
<feature type="compositionally biased region" description="Low complexity" evidence="10">
    <location>
        <begin position="160"/>
        <end position="212"/>
    </location>
</feature>
<gene>
    <name evidence="12" type="ORF">BMF94_1500</name>
</gene>
<accession>A0A2S5BF88</accession>
<feature type="compositionally biased region" description="Acidic residues" evidence="10">
    <location>
        <begin position="523"/>
        <end position="534"/>
    </location>
</feature>
<comment type="function">
    <text evidence="1">Directs RNA polymerase II nuclear import.</text>
</comment>
<dbReference type="GO" id="GO:0005634">
    <property type="term" value="C:nucleus"/>
    <property type="evidence" value="ECO:0007669"/>
    <property type="project" value="UniProtKB-SubCell"/>
</dbReference>
<evidence type="ECO:0000313" key="12">
    <source>
        <dbReference type="EMBL" id="POY75430.1"/>
    </source>
</evidence>
<feature type="region of interest" description="Disordered" evidence="10">
    <location>
        <begin position="1"/>
        <end position="82"/>
    </location>
</feature>
<dbReference type="EMBL" id="PJQD01000015">
    <property type="protein sequence ID" value="POY75430.1"/>
    <property type="molecule type" value="Genomic_DNA"/>
</dbReference>
<feature type="compositionally biased region" description="Low complexity" evidence="10">
    <location>
        <begin position="1"/>
        <end position="21"/>
    </location>
</feature>
<dbReference type="Proteomes" id="UP000237144">
    <property type="component" value="Unassembled WGS sequence"/>
</dbReference>
<comment type="similarity">
    <text evidence="4">Belongs to the IWR1/SLC7A6OS family.</text>
</comment>
<keyword evidence="13" id="KW-1185">Reference proteome</keyword>
<evidence type="ECO:0000256" key="4">
    <source>
        <dbReference type="ARBA" id="ARBA00010218"/>
    </source>
</evidence>
<organism evidence="12 13">
    <name type="scientific">Rhodotorula taiwanensis</name>
    <dbReference type="NCBI Taxonomy" id="741276"/>
    <lineage>
        <taxon>Eukaryota</taxon>
        <taxon>Fungi</taxon>
        <taxon>Dikarya</taxon>
        <taxon>Basidiomycota</taxon>
        <taxon>Pucciniomycotina</taxon>
        <taxon>Microbotryomycetes</taxon>
        <taxon>Sporidiobolales</taxon>
        <taxon>Sporidiobolaceae</taxon>
        <taxon>Rhodotorula</taxon>
    </lineage>
</organism>
<feature type="region of interest" description="Disordered" evidence="10">
    <location>
        <begin position="363"/>
        <end position="402"/>
    </location>
</feature>